<dbReference type="Proteomes" id="UP000305196">
    <property type="component" value="Unassembled WGS sequence"/>
</dbReference>
<accession>A0A1G4EBP3</accession>
<dbReference type="VEuPathDB" id="PlasmoDB:PVW1_060034100"/>
<proteinExistence type="predicted"/>
<dbReference type="VEuPathDB" id="PlasmoDB:PVPAM_060008800"/>
<feature type="region of interest" description="Disordered" evidence="1">
    <location>
        <begin position="231"/>
        <end position="250"/>
    </location>
</feature>
<protein>
    <submittedName>
        <fullName evidence="2">Vir protein, putative</fullName>
    </submittedName>
</protein>
<reference evidence="2 3" key="1">
    <citation type="submission" date="2016-07" db="EMBL/GenBank/DDBJ databases">
        <authorList>
            <consortium name="Pathogen Informatics"/>
        </authorList>
    </citation>
    <scope>NUCLEOTIDE SEQUENCE [LARGE SCALE GENOMIC DNA]</scope>
</reference>
<dbReference type="VEuPathDB" id="PlasmoDB:PVP01_0010450"/>
<gene>
    <name evidence="2" type="ORF">PVC01_000020700</name>
</gene>
<sequence length="326" mass="38083">MVTHSDKSVSQNIIIEYSIKELPSERFYQWLDDYFISIPQYYGDCNKLSDPYKDNEKIKRLCKKVVKYIKSKPFIPNIKHLKDHHCNLFNYWIYEQLVSYYENNSREPFHIFGNFLAILSELEPNLKDNKCTLDFNITMIQDREKIKKLYGYCVDYKSILENYKHSKEKCTKYHTYVQEKIQLYEEYQSLCASGDKINCPDYYEKCKPPNPKDLLAQLKCDEIWGKEKPQLKDASGTDLSGTTRNSSPTIEPSSNFGNAFLGVVLTSMTSGFLYKFTPLGTRIRNGLLWNNNNISNLNTNVDELLVQESYSPYSGEEQHHIGYLAS</sequence>
<dbReference type="InterPro" id="IPR008780">
    <property type="entry name" value="Plasmodium_Vir"/>
</dbReference>
<dbReference type="VEuPathDB" id="PlasmoDB:PVX_127260"/>
<evidence type="ECO:0000313" key="2">
    <source>
        <dbReference type="EMBL" id="SCA59783.1"/>
    </source>
</evidence>
<dbReference type="AlphaFoldDB" id="A0A1G4EBP3"/>
<organism evidence="2 3">
    <name type="scientific">Plasmodium vivax</name>
    <name type="common">malaria parasite P. vivax</name>
    <dbReference type="NCBI Taxonomy" id="5855"/>
    <lineage>
        <taxon>Eukaryota</taxon>
        <taxon>Sar</taxon>
        <taxon>Alveolata</taxon>
        <taxon>Apicomplexa</taxon>
        <taxon>Aconoidasida</taxon>
        <taxon>Haemosporida</taxon>
        <taxon>Plasmodiidae</taxon>
        <taxon>Plasmodium</taxon>
        <taxon>Plasmodium (Plasmodium)</taxon>
    </lineage>
</organism>
<dbReference type="EMBL" id="FLYI01000033">
    <property type="protein sequence ID" value="SCA59783.1"/>
    <property type="molecule type" value="Genomic_DNA"/>
</dbReference>
<name>A0A1G4EBP3_PLAVI</name>
<feature type="compositionally biased region" description="Polar residues" evidence="1">
    <location>
        <begin position="237"/>
        <end position="250"/>
    </location>
</feature>
<dbReference type="Pfam" id="PF05795">
    <property type="entry name" value="Plasmodium_Vir"/>
    <property type="match status" value="2"/>
</dbReference>
<evidence type="ECO:0000256" key="1">
    <source>
        <dbReference type="SAM" id="MobiDB-lite"/>
    </source>
</evidence>
<evidence type="ECO:0000313" key="3">
    <source>
        <dbReference type="Proteomes" id="UP000305196"/>
    </source>
</evidence>